<feature type="transmembrane region" description="Helical" evidence="8">
    <location>
        <begin position="410"/>
        <end position="428"/>
    </location>
</feature>
<dbReference type="NCBIfam" id="TIGR00879">
    <property type="entry name" value="SP"/>
    <property type="match status" value="1"/>
</dbReference>
<dbReference type="PROSITE" id="PS00217">
    <property type="entry name" value="SUGAR_TRANSPORT_2"/>
    <property type="match status" value="1"/>
</dbReference>
<dbReference type="Gene3D" id="1.20.1250.20">
    <property type="entry name" value="MFS general substrate transporter like domains"/>
    <property type="match status" value="1"/>
</dbReference>
<feature type="transmembrane region" description="Helical" evidence="8">
    <location>
        <begin position="172"/>
        <end position="191"/>
    </location>
</feature>
<dbReference type="InterPro" id="IPR003663">
    <property type="entry name" value="Sugar/inositol_transpt"/>
</dbReference>
<feature type="transmembrane region" description="Helical" evidence="8">
    <location>
        <begin position="105"/>
        <end position="126"/>
    </location>
</feature>
<dbReference type="GO" id="GO:0022857">
    <property type="term" value="F:transmembrane transporter activity"/>
    <property type="evidence" value="ECO:0007669"/>
    <property type="project" value="InterPro"/>
</dbReference>
<dbReference type="InterPro" id="IPR005829">
    <property type="entry name" value="Sugar_transporter_CS"/>
</dbReference>
<evidence type="ECO:0000256" key="2">
    <source>
        <dbReference type="ARBA" id="ARBA00010992"/>
    </source>
</evidence>
<keyword evidence="5 8" id="KW-1133">Transmembrane helix</keyword>
<evidence type="ECO:0000256" key="4">
    <source>
        <dbReference type="ARBA" id="ARBA00022692"/>
    </source>
</evidence>
<feature type="transmembrane region" description="Helical" evidence="8">
    <location>
        <begin position="343"/>
        <end position="367"/>
    </location>
</feature>
<evidence type="ECO:0000313" key="10">
    <source>
        <dbReference type="EMBL" id="ABJ85983.1"/>
    </source>
</evidence>
<dbReference type="PROSITE" id="PS00216">
    <property type="entry name" value="SUGAR_TRANSPORT_1"/>
    <property type="match status" value="1"/>
</dbReference>
<keyword evidence="3 7" id="KW-0813">Transport</keyword>
<dbReference type="Pfam" id="PF00083">
    <property type="entry name" value="Sugar_tr"/>
    <property type="match status" value="1"/>
</dbReference>
<dbReference type="AlphaFoldDB" id="Q01WI2"/>
<dbReference type="PRINTS" id="PR00171">
    <property type="entry name" value="SUGRTRNSPORT"/>
</dbReference>
<keyword evidence="4 8" id="KW-0812">Transmembrane</keyword>
<keyword evidence="6 8" id="KW-0472">Membrane</keyword>
<proteinExistence type="inferred from homology"/>
<protein>
    <submittedName>
        <fullName evidence="10">Sugar transporter</fullName>
    </submittedName>
</protein>
<feature type="transmembrane region" description="Helical" evidence="8">
    <location>
        <begin position="49"/>
        <end position="69"/>
    </location>
</feature>
<dbReference type="PANTHER" id="PTHR48020:SF12">
    <property type="entry name" value="PROTON MYO-INOSITOL COTRANSPORTER"/>
    <property type="match status" value="1"/>
</dbReference>
<evidence type="ECO:0000256" key="1">
    <source>
        <dbReference type="ARBA" id="ARBA00004141"/>
    </source>
</evidence>
<feature type="transmembrane region" description="Helical" evidence="8">
    <location>
        <begin position="138"/>
        <end position="160"/>
    </location>
</feature>
<evidence type="ECO:0000256" key="6">
    <source>
        <dbReference type="ARBA" id="ARBA00023136"/>
    </source>
</evidence>
<reference evidence="10" key="1">
    <citation type="submission" date="2006-10" db="EMBL/GenBank/DDBJ databases">
        <title>Complete sequence of Solibacter usitatus Ellin6076.</title>
        <authorList>
            <consortium name="US DOE Joint Genome Institute"/>
            <person name="Copeland A."/>
            <person name="Lucas S."/>
            <person name="Lapidus A."/>
            <person name="Barry K."/>
            <person name="Detter J.C."/>
            <person name="Glavina del Rio T."/>
            <person name="Hammon N."/>
            <person name="Israni S."/>
            <person name="Dalin E."/>
            <person name="Tice H."/>
            <person name="Pitluck S."/>
            <person name="Thompson L.S."/>
            <person name="Brettin T."/>
            <person name="Bruce D."/>
            <person name="Han C."/>
            <person name="Tapia R."/>
            <person name="Gilna P."/>
            <person name="Schmutz J."/>
            <person name="Larimer F."/>
            <person name="Land M."/>
            <person name="Hauser L."/>
            <person name="Kyrpides N."/>
            <person name="Mikhailova N."/>
            <person name="Janssen P.H."/>
            <person name="Kuske C.R."/>
            <person name="Richardson P."/>
        </authorList>
    </citation>
    <scope>NUCLEOTIDE SEQUENCE</scope>
    <source>
        <strain evidence="10">Ellin6076</strain>
    </source>
</reference>
<evidence type="ECO:0000256" key="7">
    <source>
        <dbReference type="RuleBase" id="RU003346"/>
    </source>
</evidence>
<dbReference type="SUPFAM" id="SSF103473">
    <property type="entry name" value="MFS general substrate transporter"/>
    <property type="match status" value="1"/>
</dbReference>
<feature type="transmembrane region" description="Helical" evidence="8">
    <location>
        <begin position="250"/>
        <end position="271"/>
    </location>
</feature>
<evidence type="ECO:0000256" key="8">
    <source>
        <dbReference type="SAM" id="Phobius"/>
    </source>
</evidence>
<feature type="transmembrane region" description="Helical" evidence="8">
    <location>
        <begin position="81"/>
        <end position="99"/>
    </location>
</feature>
<sequence precursor="true">MRPRTHMNRYLLKSTIVAALGGLLFGFDTVVISGATSTLSDVYHLTPMLLGFTVASALLGTVLGSMVAAAPSDRYGRRQCLQALAVLYVVTAIGCAAAWNWPAFVVFRFIGGLAIGGSSVIGPMYIAEIAPAAKRGRLVGLFQFNIVAGILIAYLSNYFVGTLALGPEEWRWKLGLAALPAVLFFVTLFGIPQSPRWLIRRGFIAEAREIFRRIGEPDPDREVADVVRSVESEDRTKVEPLFQHKYRRPIFLAIAIGFFNQLSGINAILYYLNDIFKSAGFDKVSSDLQAVAIGGTNLLFTMIAMSLIDRLGRKKLLLTGAAGTAVCLAGVAVIFSTGQGEHLLVWLLIGFIGFFAFSQGAVIWVYLSEVFPNLVRAKGQSLGSFTHWIMNAIIAFTFPLVAALSRPAPFVFFAAMTVVQFVVVLFLFPETAGITLEDMEKQLERKASSGV</sequence>
<dbReference type="FunCoup" id="Q01WI2">
    <property type="interactions" value="209"/>
</dbReference>
<dbReference type="InParanoid" id="Q01WI2"/>
<feature type="transmembrane region" description="Helical" evidence="8">
    <location>
        <begin position="316"/>
        <end position="337"/>
    </location>
</feature>
<dbReference type="HOGENOM" id="CLU_001265_30_5_0"/>
<dbReference type="STRING" id="234267.Acid_5028"/>
<dbReference type="PROSITE" id="PS50850">
    <property type="entry name" value="MFS"/>
    <property type="match status" value="1"/>
</dbReference>
<dbReference type="InterPro" id="IPR050814">
    <property type="entry name" value="Myo-inositol_Transporter"/>
</dbReference>
<dbReference type="InterPro" id="IPR036259">
    <property type="entry name" value="MFS_trans_sf"/>
</dbReference>
<comment type="subcellular location">
    <subcellularLocation>
        <location evidence="1">Membrane</location>
        <topology evidence="1">Multi-pass membrane protein</topology>
    </subcellularLocation>
</comment>
<feature type="transmembrane region" description="Helical" evidence="8">
    <location>
        <begin position="388"/>
        <end position="404"/>
    </location>
</feature>
<dbReference type="InterPro" id="IPR020846">
    <property type="entry name" value="MFS_dom"/>
</dbReference>
<name>Q01WI2_SOLUE</name>
<dbReference type="PANTHER" id="PTHR48020">
    <property type="entry name" value="PROTON MYO-INOSITOL COTRANSPORTER"/>
    <property type="match status" value="1"/>
</dbReference>
<organism evidence="10">
    <name type="scientific">Solibacter usitatus (strain Ellin6076)</name>
    <dbReference type="NCBI Taxonomy" id="234267"/>
    <lineage>
        <taxon>Bacteria</taxon>
        <taxon>Pseudomonadati</taxon>
        <taxon>Acidobacteriota</taxon>
        <taxon>Terriglobia</taxon>
        <taxon>Bryobacterales</taxon>
        <taxon>Solibacteraceae</taxon>
        <taxon>Candidatus Solibacter</taxon>
    </lineage>
</organism>
<dbReference type="EMBL" id="CP000473">
    <property type="protein sequence ID" value="ABJ85983.1"/>
    <property type="molecule type" value="Genomic_DNA"/>
</dbReference>
<evidence type="ECO:0000256" key="3">
    <source>
        <dbReference type="ARBA" id="ARBA00022448"/>
    </source>
</evidence>
<dbReference type="InterPro" id="IPR005828">
    <property type="entry name" value="MFS_sugar_transport-like"/>
</dbReference>
<comment type="similarity">
    <text evidence="2 7">Belongs to the major facilitator superfamily. Sugar transporter (TC 2.A.1.1) family.</text>
</comment>
<feature type="transmembrane region" description="Helical" evidence="8">
    <location>
        <begin position="291"/>
        <end position="309"/>
    </location>
</feature>
<dbReference type="eggNOG" id="COG2814">
    <property type="taxonomic scope" value="Bacteria"/>
</dbReference>
<dbReference type="GO" id="GO:0016020">
    <property type="term" value="C:membrane"/>
    <property type="evidence" value="ECO:0007669"/>
    <property type="project" value="UniProtKB-SubCell"/>
</dbReference>
<feature type="domain" description="Major facilitator superfamily (MFS) profile" evidence="9">
    <location>
        <begin position="14"/>
        <end position="432"/>
    </location>
</feature>
<accession>Q01WI2</accession>
<evidence type="ECO:0000256" key="5">
    <source>
        <dbReference type="ARBA" id="ARBA00022989"/>
    </source>
</evidence>
<evidence type="ECO:0000259" key="9">
    <source>
        <dbReference type="PROSITE" id="PS50850"/>
    </source>
</evidence>
<keyword evidence="10" id="KW-0762">Sugar transport</keyword>
<gene>
    <name evidence="10" type="ordered locus">Acid_5028</name>
</gene>
<dbReference type="KEGG" id="sus:Acid_5028"/>